<feature type="region of interest" description="Disordered" evidence="1">
    <location>
        <begin position="48"/>
        <end position="74"/>
    </location>
</feature>
<dbReference type="PATRIC" id="fig|1150469.3.peg.1251"/>
<evidence type="ECO:0000313" key="4">
    <source>
        <dbReference type="Proteomes" id="UP000033220"/>
    </source>
</evidence>
<dbReference type="eggNOG" id="COG5473">
    <property type="taxonomic scope" value="Bacteria"/>
</dbReference>
<evidence type="ECO:0000256" key="2">
    <source>
        <dbReference type="SAM" id="Phobius"/>
    </source>
</evidence>
<dbReference type="AlphaFoldDB" id="H6SS47"/>
<dbReference type="Proteomes" id="UP000033220">
    <property type="component" value="Chromosome DSM 122"/>
</dbReference>
<keyword evidence="4" id="KW-1185">Reference proteome</keyword>
<dbReference type="Pfam" id="PF09955">
    <property type="entry name" value="DUF2189"/>
    <property type="match status" value="1"/>
</dbReference>
<organism evidence="3 4">
    <name type="scientific">Pararhodospirillum photometricum DSM 122</name>
    <dbReference type="NCBI Taxonomy" id="1150469"/>
    <lineage>
        <taxon>Bacteria</taxon>
        <taxon>Pseudomonadati</taxon>
        <taxon>Pseudomonadota</taxon>
        <taxon>Alphaproteobacteria</taxon>
        <taxon>Rhodospirillales</taxon>
        <taxon>Rhodospirillaceae</taxon>
        <taxon>Pararhodospirillum</taxon>
    </lineage>
</organism>
<feature type="transmembrane region" description="Helical" evidence="2">
    <location>
        <begin position="131"/>
        <end position="150"/>
    </location>
</feature>
<protein>
    <submittedName>
        <fullName evidence="3">Predicted integral membrane protein</fullName>
    </submittedName>
</protein>
<proteinExistence type="predicted"/>
<dbReference type="EMBL" id="HE663493">
    <property type="protein sequence ID" value="CCG07726.1"/>
    <property type="molecule type" value="Genomic_DNA"/>
</dbReference>
<reference evidence="3 4" key="1">
    <citation type="submission" date="2012-02" db="EMBL/GenBank/DDBJ databases">
        <title>Shotgun genome sequence of Phaeospirillum photometricum DSM 122.</title>
        <authorList>
            <person name="Duquesne K."/>
            <person name="Sturgis J."/>
        </authorList>
    </citation>
    <scope>NUCLEOTIDE SEQUENCE [LARGE SCALE GENOMIC DNA]</scope>
    <source>
        <strain evidence="4">DSM122</strain>
    </source>
</reference>
<dbReference type="STRING" id="1150469.RSPPHO_01100"/>
<sequence>MDRRGLGRPASPALFFPFPSVFIIVLAPQRPPALFPRSRAAHIHGHGLPGPVPAPGATRETAMTDHRPASSPEPPYRLNTVTVRAVWGWLDRAWADICAAPFSSLLYSALFVLLGFGVTGGLLLLDMAWAILPMMGGFLLVGPVLGTGLYEISRIVEAGGPPQPFAALLAFRRAPQGLLFAGLTFTLLLLAWLRFVAVLFALSFPYVGPSWADLVHETLTTLDGAVFVAVSAGVGGAFAVVAFVIGVIALPVMIDQRWDFFRAAHLSLRVVRANPAPLAAWAALIALFVGAGLMMGLIGLVPALMLVGHASWHAYRSLVEFPDPA</sequence>
<evidence type="ECO:0000313" key="3">
    <source>
        <dbReference type="EMBL" id="CCG07726.1"/>
    </source>
</evidence>
<feature type="transmembrane region" description="Helical" evidence="2">
    <location>
        <begin position="278"/>
        <end position="307"/>
    </location>
</feature>
<evidence type="ECO:0000256" key="1">
    <source>
        <dbReference type="SAM" id="MobiDB-lite"/>
    </source>
</evidence>
<accession>H6SS47</accession>
<feature type="transmembrane region" description="Helical" evidence="2">
    <location>
        <begin position="224"/>
        <end position="252"/>
    </location>
</feature>
<keyword evidence="2" id="KW-1133">Transmembrane helix</keyword>
<keyword evidence="2" id="KW-0812">Transmembrane</keyword>
<dbReference type="KEGG" id="rpm:RSPPHO_01100"/>
<gene>
    <name evidence="3" type="ORF">RSPPHO_01100</name>
</gene>
<name>H6SS47_PARPM</name>
<dbReference type="InterPro" id="IPR018692">
    <property type="entry name" value="DUF2189"/>
</dbReference>
<feature type="transmembrane region" description="Helical" evidence="2">
    <location>
        <begin position="105"/>
        <end position="125"/>
    </location>
</feature>
<keyword evidence="2" id="KW-0472">Membrane</keyword>
<dbReference type="HOGENOM" id="CLU_067791_0_0_5"/>
<feature type="transmembrane region" description="Helical" evidence="2">
    <location>
        <begin position="178"/>
        <end position="204"/>
    </location>
</feature>